<dbReference type="Proteomes" id="UP000630936">
    <property type="component" value="Unassembled WGS sequence"/>
</dbReference>
<gene>
    <name evidence="2" type="ORF">GCM10010387_30120</name>
</gene>
<evidence type="ECO:0000313" key="3">
    <source>
        <dbReference type="Proteomes" id="UP000630936"/>
    </source>
</evidence>
<accession>A0A918UUG4</accession>
<feature type="region of interest" description="Disordered" evidence="1">
    <location>
        <begin position="60"/>
        <end position="89"/>
    </location>
</feature>
<reference evidence="2" key="2">
    <citation type="submission" date="2020-09" db="EMBL/GenBank/DDBJ databases">
        <authorList>
            <person name="Sun Q."/>
            <person name="Ohkuma M."/>
        </authorList>
    </citation>
    <scope>NUCLEOTIDE SEQUENCE</scope>
    <source>
        <strain evidence="2">JCM 4988</strain>
    </source>
</reference>
<sequence>MSTQTDSRIAFSYEWTGSLRSGPGAACAPGGERSMDIRAAEAAATSDLYVKRVTRAPIGMGGPYSPVVTRRQGAGGPRCAVGRAARDGS</sequence>
<organism evidence="2 3">
    <name type="scientific">Streptomyces inusitatus</name>
    <dbReference type="NCBI Taxonomy" id="68221"/>
    <lineage>
        <taxon>Bacteria</taxon>
        <taxon>Bacillati</taxon>
        <taxon>Actinomycetota</taxon>
        <taxon>Actinomycetes</taxon>
        <taxon>Kitasatosporales</taxon>
        <taxon>Streptomycetaceae</taxon>
        <taxon>Streptomyces</taxon>
    </lineage>
</organism>
<dbReference type="EMBL" id="BMWG01000007">
    <property type="protein sequence ID" value="GGZ33894.1"/>
    <property type="molecule type" value="Genomic_DNA"/>
</dbReference>
<comment type="caution">
    <text evidence="2">The sequence shown here is derived from an EMBL/GenBank/DDBJ whole genome shotgun (WGS) entry which is preliminary data.</text>
</comment>
<reference evidence="2" key="1">
    <citation type="journal article" date="2014" name="Int. J. Syst. Evol. Microbiol.">
        <title>Complete genome sequence of Corynebacterium casei LMG S-19264T (=DSM 44701T), isolated from a smear-ripened cheese.</title>
        <authorList>
            <consortium name="US DOE Joint Genome Institute (JGI-PGF)"/>
            <person name="Walter F."/>
            <person name="Albersmeier A."/>
            <person name="Kalinowski J."/>
            <person name="Ruckert C."/>
        </authorList>
    </citation>
    <scope>NUCLEOTIDE SEQUENCE</scope>
    <source>
        <strain evidence="2">JCM 4988</strain>
    </source>
</reference>
<name>A0A918UUG4_9ACTN</name>
<evidence type="ECO:0000256" key="1">
    <source>
        <dbReference type="SAM" id="MobiDB-lite"/>
    </source>
</evidence>
<keyword evidence="3" id="KW-1185">Reference proteome</keyword>
<dbReference type="AlphaFoldDB" id="A0A918UUG4"/>
<protein>
    <submittedName>
        <fullName evidence="2">Uncharacterized protein</fullName>
    </submittedName>
</protein>
<evidence type="ECO:0000313" key="2">
    <source>
        <dbReference type="EMBL" id="GGZ33894.1"/>
    </source>
</evidence>
<proteinExistence type="predicted"/>